<evidence type="ECO:0000313" key="2">
    <source>
        <dbReference type="Proteomes" id="UP000796880"/>
    </source>
</evidence>
<name>A0A8K0HI75_9ROSA</name>
<keyword evidence="2" id="KW-1185">Reference proteome</keyword>
<dbReference type="Proteomes" id="UP000796880">
    <property type="component" value="Unassembled WGS sequence"/>
</dbReference>
<evidence type="ECO:0000313" key="1">
    <source>
        <dbReference type="EMBL" id="KAF3452189.1"/>
    </source>
</evidence>
<reference evidence="1" key="1">
    <citation type="submission" date="2020-03" db="EMBL/GenBank/DDBJ databases">
        <title>A high-quality chromosome-level genome assembly of a woody plant with both climbing and erect habits, Rhamnella rubrinervis.</title>
        <authorList>
            <person name="Lu Z."/>
            <person name="Yang Y."/>
            <person name="Zhu X."/>
            <person name="Sun Y."/>
        </authorList>
    </citation>
    <scope>NUCLEOTIDE SEQUENCE</scope>
    <source>
        <strain evidence="1">BYM</strain>
        <tissue evidence="1">Leaf</tissue>
    </source>
</reference>
<dbReference type="AlphaFoldDB" id="A0A8K0HI75"/>
<protein>
    <submittedName>
        <fullName evidence="1">Uncharacterized protein</fullName>
    </submittedName>
</protein>
<comment type="caution">
    <text evidence="1">The sequence shown here is derived from an EMBL/GenBank/DDBJ whole genome shotgun (WGS) entry which is preliminary data.</text>
</comment>
<organism evidence="1 2">
    <name type="scientific">Rhamnella rubrinervis</name>
    <dbReference type="NCBI Taxonomy" id="2594499"/>
    <lineage>
        <taxon>Eukaryota</taxon>
        <taxon>Viridiplantae</taxon>
        <taxon>Streptophyta</taxon>
        <taxon>Embryophyta</taxon>
        <taxon>Tracheophyta</taxon>
        <taxon>Spermatophyta</taxon>
        <taxon>Magnoliopsida</taxon>
        <taxon>eudicotyledons</taxon>
        <taxon>Gunneridae</taxon>
        <taxon>Pentapetalae</taxon>
        <taxon>rosids</taxon>
        <taxon>fabids</taxon>
        <taxon>Rosales</taxon>
        <taxon>Rhamnaceae</taxon>
        <taxon>rhamnoid group</taxon>
        <taxon>Rhamneae</taxon>
        <taxon>Rhamnella</taxon>
    </lineage>
</organism>
<gene>
    <name evidence="1" type="ORF">FNV43_RR08287</name>
</gene>
<sequence length="162" mass="17938">MASKTRIELSSSIGTERWHEESFATSQCMRNEKRKELIREKKRMEFFGLSQELILFRIPTQCSALARLRAEGQEPSRAKIQAAYSDSGAKTASPLLIRSRTEAMKKVNSQLSLSPGIESEECSKLPCSHPSLDIEASKASTASTNPFPVLGGPLLQGNLFHQ</sequence>
<proteinExistence type="predicted"/>
<dbReference type="EMBL" id="VOIH02000003">
    <property type="protein sequence ID" value="KAF3452189.1"/>
    <property type="molecule type" value="Genomic_DNA"/>
</dbReference>
<accession>A0A8K0HI75</accession>